<sequence length="77" mass="8333">MLMLAHTESGSYRGPQHRPSSTHRAGLSLQHNHSITSNSHGDILAASRASAHPSSSITPLRSGCQQDVFADTVLDWR</sequence>
<dbReference type="EMBL" id="ML143651">
    <property type="protein sequence ID" value="TBU21238.1"/>
    <property type="molecule type" value="Genomic_DNA"/>
</dbReference>
<feature type="region of interest" description="Disordered" evidence="1">
    <location>
        <begin position="1"/>
        <end position="39"/>
    </location>
</feature>
<dbReference type="Proteomes" id="UP000292957">
    <property type="component" value="Unassembled WGS sequence"/>
</dbReference>
<gene>
    <name evidence="2" type="ORF">BD311DRAFT_262684</name>
</gene>
<reference evidence="2" key="1">
    <citation type="submission" date="2019-01" db="EMBL/GenBank/DDBJ databases">
        <title>Draft genome sequences of three monokaryotic isolates of the white-rot basidiomycete fungus Dichomitus squalens.</title>
        <authorList>
            <consortium name="DOE Joint Genome Institute"/>
            <person name="Lopez S.C."/>
            <person name="Andreopoulos B."/>
            <person name="Pangilinan J."/>
            <person name="Lipzen A."/>
            <person name="Riley R."/>
            <person name="Ahrendt S."/>
            <person name="Ng V."/>
            <person name="Barry K."/>
            <person name="Daum C."/>
            <person name="Grigoriev I.V."/>
            <person name="Hilden K.S."/>
            <person name="Makela M.R."/>
            <person name="de Vries R.P."/>
        </authorList>
    </citation>
    <scope>NUCLEOTIDE SEQUENCE [LARGE SCALE GENOMIC DNA]</scope>
    <source>
        <strain evidence="2">OM18370.1</strain>
    </source>
</reference>
<feature type="compositionally biased region" description="Polar residues" evidence="1">
    <location>
        <begin position="18"/>
        <end position="39"/>
    </location>
</feature>
<proteinExistence type="predicted"/>
<organism evidence="2">
    <name type="scientific">Dichomitus squalens</name>
    <dbReference type="NCBI Taxonomy" id="114155"/>
    <lineage>
        <taxon>Eukaryota</taxon>
        <taxon>Fungi</taxon>
        <taxon>Dikarya</taxon>
        <taxon>Basidiomycota</taxon>
        <taxon>Agaricomycotina</taxon>
        <taxon>Agaricomycetes</taxon>
        <taxon>Polyporales</taxon>
        <taxon>Polyporaceae</taxon>
        <taxon>Dichomitus</taxon>
    </lineage>
</organism>
<evidence type="ECO:0000256" key="1">
    <source>
        <dbReference type="SAM" id="MobiDB-lite"/>
    </source>
</evidence>
<dbReference type="AlphaFoldDB" id="A0A4Q9M5D7"/>
<accession>A0A4Q9M5D7</accession>
<evidence type="ECO:0000313" key="2">
    <source>
        <dbReference type="EMBL" id="TBU21238.1"/>
    </source>
</evidence>
<protein>
    <submittedName>
        <fullName evidence="2">Uncharacterized protein</fullName>
    </submittedName>
</protein>
<name>A0A4Q9M5D7_9APHY</name>